<dbReference type="Pfam" id="PF23961">
    <property type="entry name" value="Phage_tail_terminator_9"/>
    <property type="match status" value="1"/>
</dbReference>
<name>A0A1V3L6Q5_9PAST</name>
<accession>A0A1V3L6Q5</accession>
<sequence length="173" mass="20418">MLDTLYDLLSPLSEYPFIRAYENGRQPSLPFFTFDVRFEKTPNHYLQSAVDNEGNQRTKTHIDGVLEINYFGAESLNSMRSLCMKLSTYHQKERFDLQGVAIVRIGQITHLAFLDELKQYQDRSMVEIEIRYTAEIESLVGLIEQVEIQDEDGILPEKRLKIRPHFNQYRRRK</sequence>
<dbReference type="AlphaFoldDB" id="A0A1V3L6Q5"/>
<gene>
    <name evidence="2" type="ORF">BKG88_09230</name>
</gene>
<dbReference type="RefSeq" id="WP_077553479.1">
    <property type="nucleotide sequence ID" value="NZ_MLAI01000024.1"/>
</dbReference>
<comment type="caution">
    <text evidence="2">The sequence shown here is derived from an EMBL/GenBank/DDBJ whole genome shotgun (WGS) entry which is preliminary data.</text>
</comment>
<protein>
    <recommendedName>
        <fullName evidence="1">Phage neck terminator protein gp12-like domain-containing protein</fullName>
    </recommendedName>
</protein>
<feature type="domain" description="Phage neck terminator protein gp12-like" evidence="1">
    <location>
        <begin position="3"/>
        <end position="148"/>
    </location>
</feature>
<dbReference type="NCBIfam" id="NF047498">
    <property type="entry name" value="LIC_12616_fam"/>
    <property type="match status" value="1"/>
</dbReference>
<evidence type="ECO:0000313" key="3">
    <source>
        <dbReference type="Proteomes" id="UP000189353"/>
    </source>
</evidence>
<dbReference type="Proteomes" id="UP000189353">
    <property type="component" value="Unassembled WGS sequence"/>
</dbReference>
<evidence type="ECO:0000259" key="1">
    <source>
        <dbReference type="Pfam" id="PF23961"/>
    </source>
</evidence>
<dbReference type="InterPro" id="IPR057087">
    <property type="entry name" value="Gp12-like"/>
</dbReference>
<organism evidence="2 3">
    <name type="scientific">Rodentibacter ratti</name>
    <dbReference type="NCBI Taxonomy" id="1906745"/>
    <lineage>
        <taxon>Bacteria</taxon>
        <taxon>Pseudomonadati</taxon>
        <taxon>Pseudomonadota</taxon>
        <taxon>Gammaproteobacteria</taxon>
        <taxon>Pasteurellales</taxon>
        <taxon>Pasteurellaceae</taxon>
        <taxon>Rodentibacter</taxon>
    </lineage>
</organism>
<dbReference type="OrthoDB" id="7628601at2"/>
<dbReference type="EMBL" id="MLAI01000024">
    <property type="protein sequence ID" value="OOF85133.1"/>
    <property type="molecule type" value="Genomic_DNA"/>
</dbReference>
<reference evidence="2 3" key="1">
    <citation type="submission" date="2016-10" db="EMBL/GenBank/DDBJ databases">
        <title>Rodentibacter gen. nov. and new species.</title>
        <authorList>
            <person name="Christensen H."/>
        </authorList>
    </citation>
    <scope>NUCLEOTIDE SEQUENCE [LARGE SCALE GENOMIC DNA]</scope>
    <source>
        <strain evidence="2 3">Ppn158</strain>
    </source>
</reference>
<evidence type="ECO:0000313" key="2">
    <source>
        <dbReference type="EMBL" id="OOF85133.1"/>
    </source>
</evidence>
<proteinExistence type="predicted"/>